<dbReference type="Pfam" id="PF12169">
    <property type="entry name" value="DNA_pol3_gamma3"/>
    <property type="match status" value="1"/>
</dbReference>
<dbReference type="InterPro" id="IPR045085">
    <property type="entry name" value="HLD_clamp_pol_III_gamma_tau"/>
</dbReference>
<dbReference type="GO" id="GO:0003677">
    <property type="term" value="F:DNA binding"/>
    <property type="evidence" value="ECO:0007669"/>
    <property type="project" value="InterPro"/>
</dbReference>
<evidence type="ECO:0000256" key="4">
    <source>
        <dbReference type="ARBA" id="ARBA00022695"/>
    </source>
</evidence>
<dbReference type="Proteomes" id="UP000183190">
    <property type="component" value="Unassembled WGS sequence"/>
</dbReference>
<dbReference type="PANTHER" id="PTHR11669">
    <property type="entry name" value="REPLICATION FACTOR C / DNA POLYMERASE III GAMMA-TAU SUBUNIT"/>
    <property type="match status" value="1"/>
</dbReference>
<dbReference type="Gene3D" id="1.10.8.60">
    <property type="match status" value="1"/>
</dbReference>
<keyword evidence="9" id="KW-0067">ATP-binding</keyword>
<dbReference type="GO" id="GO:0009360">
    <property type="term" value="C:DNA polymerase III complex"/>
    <property type="evidence" value="ECO:0007669"/>
    <property type="project" value="InterPro"/>
</dbReference>
<proteinExistence type="inferred from homology"/>
<dbReference type="PANTHER" id="PTHR11669:SF0">
    <property type="entry name" value="PROTEIN STICHEL-LIKE 2"/>
    <property type="match status" value="1"/>
</dbReference>
<dbReference type="CDD" id="cd18137">
    <property type="entry name" value="HLD_clamp_pol_III_gamma_tau"/>
    <property type="match status" value="1"/>
</dbReference>
<evidence type="ECO:0000256" key="2">
    <source>
        <dbReference type="ARBA" id="ARBA00012417"/>
    </source>
</evidence>
<dbReference type="Pfam" id="PF13177">
    <property type="entry name" value="DNA_pol3_delta2"/>
    <property type="match status" value="1"/>
</dbReference>
<evidence type="ECO:0000256" key="8">
    <source>
        <dbReference type="ARBA" id="ARBA00022833"/>
    </source>
</evidence>
<dbReference type="AlphaFoldDB" id="A0A1H6J039"/>
<dbReference type="PRINTS" id="PR00300">
    <property type="entry name" value="CLPPROTEASEA"/>
</dbReference>
<dbReference type="InterPro" id="IPR008921">
    <property type="entry name" value="DNA_pol3_clamp-load_cplx_C"/>
</dbReference>
<dbReference type="RefSeq" id="WP_074715385.1">
    <property type="nucleotide sequence ID" value="NZ_FNWV01000003.1"/>
</dbReference>
<evidence type="ECO:0000259" key="12">
    <source>
        <dbReference type="SMART" id="SM00382"/>
    </source>
</evidence>
<evidence type="ECO:0000313" key="13">
    <source>
        <dbReference type="EMBL" id="SEH52117.1"/>
    </source>
</evidence>
<sequence>MYKALYRKWRPMTFDDVISQEYTTEALKNQIISGKTAHAYLFTGSRGTGKTTCARILAKAVNCRNMKNGNPCLECDICRDADSGALTDIVEIDAASNNGVDNIRDLRDAAVYTPERGAYKIYIIDEVHMLSAGAFNALLKIMEEPPPYVKFILATTEIHKVPATIVSRCQRYDFRRIKAEDIAKRISYIAQQEELDLTDDGAAMIAKLADGGMRDAVSLLDQCSVCAETINAEAVSNAAGIAGRDYLYDILDAISDADTPKTLSLTAALYDMSKDLTRLCEELITQLRNVMLIKASPETAEKLIVCMPDELERLRAIAEKSDLATVMDRLSALQECREHMQRAMNKRVEFEMSLIKLCGNVKNTSESIDNSEIYDKIKQLENKINSVPRGIPNAAQTPQQPEVLTARGDAETDPTPNVKIDEKKINEEELTDCEKWGEILEEYQKLNPAAAGSLDGSFAKTKGNVLVIFSQNRFFINLLKSNRDTAVSLSRAIFNVMGQKYALRARCTTTVEEQKNLAEQLIKKAMENKIETAVDNQ</sequence>
<dbReference type="InterPro" id="IPR022754">
    <property type="entry name" value="DNA_pol_III_gamma-3"/>
</dbReference>
<dbReference type="GO" id="GO:0005524">
    <property type="term" value="F:ATP binding"/>
    <property type="evidence" value="ECO:0007669"/>
    <property type="project" value="UniProtKB-KW"/>
</dbReference>
<dbReference type="InterPro" id="IPR012763">
    <property type="entry name" value="DNA_pol_III_sug/sutau_N"/>
</dbReference>
<evidence type="ECO:0000256" key="6">
    <source>
        <dbReference type="ARBA" id="ARBA00022723"/>
    </source>
</evidence>
<dbReference type="GO" id="GO:0006261">
    <property type="term" value="P:DNA-templated DNA replication"/>
    <property type="evidence" value="ECO:0007669"/>
    <property type="project" value="TreeGrafter"/>
</dbReference>
<dbReference type="OrthoDB" id="9810148at2"/>
<evidence type="ECO:0000256" key="10">
    <source>
        <dbReference type="ARBA" id="ARBA00022932"/>
    </source>
</evidence>
<keyword evidence="8" id="KW-0862">Zinc</keyword>
<organism evidence="13 14">
    <name type="scientific">Ruminococcus flavefaciens</name>
    <dbReference type="NCBI Taxonomy" id="1265"/>
    <lineage>
        <taxon>Bacteria</taxon>
        <taxon>Bacillati</taxon>
        <taxon>Bacillota</taxon>
        <taxon>Clostridia</taxon>
        <taxon>Eubacteriales</taxon>
        <taxon>Oscillospiraceae</taxon>
        <taxon>Ruminococcus</taxon>
    </lineage>
</organism>
<keyword evidence="10" id="KW-0239">DNA-directed DNA polymerase</keyword>
<keyword evidence="6" id="KW-0479">Metal-binding</keyword>
<dbReference type="Gene3D" id="3.40.50.300">
    <property type="entry name" value="P-loop containing nucleotide triphosphate hydrolases"/>
    <property type="match status" value="1"/>
</dbReference>
<dbReference type="EC" id="2.7.7.7" evidence="2"/>
<protein>
    <recommendedName>
        <fullName evidence="2">DNA-directed DNA polymerase</fullName>
        <ecNumber evidence="2">2.7.7.7</ecNumber>
    </recommendedName>
</protein>
<dbReference type="NCBIfam" id="NF004046">
    <property type="entry name" value="PRK05563.1"/>
    <property type="match status" value="1"/>
</dbReference>
<gene>
    <name evidence="13" type="ORF">SAMN02910265_01218</name>
</gene>
<evidence type="ECO:0000313" key="14">
    <source>
        <dbReference type="Proteomes" id="UP000183190"/>
    </source>
</evidence>
<dbReference type="SMART" id="SM00382">
    <property type="entry name" value="AAA"/>
    <property type="match status" value="1"/>
</dbReference>
<dbReference type="InterPro" id="IPR027417">
    <property type="entry name" value="P-loop_NTPase"/>
</dbReference>
<dbReference type="GO" id="GO:0003887">
    <property type="term" value="F:DNA-directed DNA polymerase activity"/>
    <property type="evidence" value="ECO:0007669"/>
    <property type="project" value="UniProtKB-KW"/>
</dbReference>
<dbReference type="FunFam" id="3.40.50.300:FF:000014">
    <property type="entry name" value="DNA polymerase III subunit gamma/tau"/>
    <property type="match status" value="1"/>
</dbReference>
<name>A0A1H6J039_RUMFL</name>
<keyword evidence="7" id="KW-0547">Nucleotide-binding</keyword>
<evidence type="ECO:0000256" key="5">
    <source>
        <dbReference type="ARBA" id="ARBA00022705"/>
    </source>
</evidence>
<dbReference type="InterPro" id="IPR003593">
    <property type="entry name" value="AAA+_ATPase"/>
</dbReference>
<evidence type="ECO:0000256" key="1">
    <source>
        <dbReference type="ARBA" id="ARBA00006360"/>
    </source>
</evidence>
<dbReference type="GO" id="GO:0046872">
    <property type="term" value="F:metal ion binding"/>
    <property type="evidence" value="ECO:0007669"/>
    <property type="project" value="UniProtKB-KW"/>
</dbReference>
<dbReference type="SUPFAM" id="SSF52540">
    <property type="entry name" value="P-loop containing nucleoside triphosphate hydrolases"/>
    <property type="match status" value="1"/>
</dbReference>
<feature type="domain" description="AAA+ ATPase" evidence="12">
    <location>
        <begin position="36"/>
        <end position="178"/>
    </location>
</feature>
<keyword evidence="3" id="KW-0808">Transferase</keyword>
<accession>A0A1H6J039</accession>
<dbReference type="Pfam" id="PF22608">
    <property type="entry name" value="DNAX_ATPase_lid"/>
    <property type="match status" value="1"/>
</dbReference>
<keyword evidence="4" id="KW-0548">Nucleotidyltransferase</keyword>
<dbReference type="SUPFAM" id="SSF48019">
    <property type="entry name" value="post-AAA+ oligomerization domain-like"/>
    <property type="match status" value="1"/>
</dbReference>
<comment type="catalytic activity">
    <reaction evidence="11">
        <text>DNA(n) + a 2'-deoxyribonucleoside 5'-triphosphate = DNA(n+1) + diphosphate</text>
        <dbReference type="Rhea" id="RHEA:22508"/>
        <dbReference type="Rhea" id="RHEA-COMP:17339"/>
        <dbReference type="Rhea" id="RHEA-COMP:17340"/>
        <dbReference type="ChEBI" id="CHEBI:33019"/>
        <dbReference type="ChEBI" id="CHEBI:61560"/>
        <dbReference type="ChEBI" id="CHEBI:173112"/>
        <dbReference type="EC" id="2.7.7.7"/>
    </reaction>
</comment>
<dbReference type="CDD" id="cd00009">
    <property type="entry name" value="AAA"/>
    <property type="match status" value="1"/>
</dbReference>
<evidence type="ECO:0000256" key="7">
    <source>
        <dbReference type="ARBA" id="ARBA00022741"/>
    </source>
</evidence>
<evidence type="ECO:0000256" key="3">
    <source>
        <dbReference type="ARBA" id="ARBA00022679"/>
    </source>
</evidence>
<reference evidence="13 14" key="1">
    <citation type="submission" date="2016-10" db="EMBL/GenBank/DDBJ databases">
        <authorList>
            <person name="de Groot N.N."/>
        </authorList>
    </citation>
    <scope>NUCLEOTIDE SEQUENCE [LARGE SCALE GENOMIC DNA]</scope>
    <source>
        <strain evidence="13 14">YAD2003</strain>
    </source>
</reference>
<dbReference type="InterPro" id="IPR050238">
    <property type="entry name" value="DNA_Rep/Repair_Clamp_Loader"/>
</dbReference>
<evidence type="ECO:0000256" key="11">
    <source>
        <dbReference type="ARBA" id="ARBA00049244"/>
    </source>
</evidence>
<dbReference type="InterPro" id="IPR001270">
    <property type="entry name" value="ClpA/B"/>
</dbReference>
<evidence type="ECO:0000256" key="9">
    <source>
        <dbReference type="ARBA" id="ARBA00022840"/>
    </source>
</evidence>
<dbReference type="NCBIfam" id="TIGR02397">
    <property type="entry name" value="dnaX_nterm"/>
    <property type="match status" value="1"/>
</dbReference>
<comment type="similarity">
    <text evidence="1">Belongs to the DnaX/STICHEL family.</text>
</comment>
<dbReference type="Gene3D" id="1.20.272.10">
    <property type="match status" value="1"/>
</dbReference>
<keyword evidence="5" id="KW-0235">DNA replication</keyword>
<dbReference type="EMBL" id="FNWV01000003">
    <property type="protein sequence ID" value="SEH52117.1"/>
    <property type="molecule type" value="Genomic_DNA"/>
</dbReference>